<dbReference type="Proteomes" id="UP000241338">
    <property type="component" value="Segment"/>
</dbReference>
<evidence type="ECO:0000313" key="1">
    <source>
        <dbReference type="EMBL" id="AVP41738.1"/>
    </source>
</evidence>
<name>A0A2P1N163_9CAUD</name>
<dbReference type="EMBL" id="MH020235">
    <property type="protein sequence ID" value="AVP41738.1"/>
    <property type="molecule type" value="Genomic_DNA"/>
</dbReference>
<keyword evidence="2" id="KW-1185">Reference proteome</keyword>
<accession>A0A2P1N163</accession>
<proteinExistence type="predicted"/>
<reference evidence="2" key="1">
    <citation type="submission" date="2018-03" db="EMBL/GenBank/DDBJ databases">
        <authorList>
            <person name="Keele B.F."/>
        </authorList>
    </citation>
    <scope>NUCLEOTIDE SEQUENCE [LARGE SCALE GENOMIC DNA]</scope>
</reference>
<protein>
    <submittedName>
        <fullName evidence="1">Uncharacterized protein</fullName>
    </submittedName>
</protein>
<gene>
    <name evidence="1" type="primary">83</name>
    <name evidence="1" type="ORF">SEA_BATIATUS_83</name>
</gene>
<dbReference type="RefSeq" id="YP_009954665.1">
    <property type="nucleotide sequence ID" value="NC_051634.1"/>
</dbReference>
<sequence>MSIEAQNLISDVMGKHRLEEGMRMGRGERVEWWCCLECGWRSEDFDLDDSEVRREIERVKRAHVAEEIDKALGGLTRETVPAREGWILPPGWIGDRTAARWVSGWGEA</sequence>
<evidence type="ECO:0000313" key="2">
    <source>
        <dbReference type="Proteomes" id="UP000241338"/>
    </source>
</evidence>
<organism evidence="1 2">
    <name type="scientific">Mycobacterium phage Batiatus</name>
    <dbReference type="NCBI Taxonomy" id="2126812"/>
    <lineage>
        <taxon>Viruses</taxon>
        <taxon>Duplodnaviria</taxon>
        <taxon>Heunggongvirae</taxon>
        <taxon>Uroviricota</taxon>
        <taxon>Caudoviricetes</taxon>
        <taxon>Gracegardnervirinae</taxon>
        <taxon>Cheoctovirus</taxon>
        <taxon>Cheoctovirus batiatus</taxon>
    </lineage>
</organism>
<dbReference type="GeneID" id="60326159"/>
<dbReference type="KEGG" id="vg:60326159"/>